<accession>A0A8S1XUE5</accession>
<evidence type="ECO:0000256" key="2">
    <source>
        <dbReference type="PROSITE-ProRule" id="PRU00104"/>
    </source>
</evidence>
<keyword evidence="5" id="KW-1185">Reference proteome</keyword>
<dbReference type="Pfam" id="PF00632">
    <property type="entry name" value="HECT"/>
    <property type="match status" value="1"/>
</dbReference>
<dbReference type="InterPro" id="IPR050409">
    <property type="entry name" value="E3_ubiq-protein_ligase"/>
</dbReference>
<dbReference type="Proteomes" id="UP000683925">
    <property type="component" value="Unassembled WGS sequence"/>
</dbReference>
<name>A0A8S1XUE5_PAROT</name>
<dbReference type="GO" id="GO:0005737">
    <property type="term" value="C:cytoplasm"/>
    <property type="evidence" value="ECO:0007669"/>
    <property type="project" value="TreeGrafter"/>
</dbReference>
<dbReference type="GO" id="GO:0061630">
    <property type="term" value="F:ubiquitin protein ligase activity"/>
    <property type="evidence" value="ECO:0007669"/>
    <property type="project" value="TreeGrafter"/>
</dbReference>
<evidence type="ECO:0000313" key="4">
    <source>
        <dbReference type="EMBL" id="CAD8204168.1"/>
    </source>
</evidence>
<feature type="domain" description="HECT" evidence="3">
    <location>
        <begin position="2355"/>
        <end position="2688"/>
    </location>
</feature>
<comment type="caution">
    <text evidence="4">The sequence shown here is derived from an EMBL/GenBank/DDBJ whole genome shotgun (WGS) entry which is preliminary data.</text>
</comment>
<evidence type="ECO:0000259" key="3">
    <source>
        <dbReference type="PROSITE" id="PS50237"/>
    </source>
</evidence>
<protein>
    <recommendedName>
        <fullName evidence="3">HECT domain-containing protein</fullName>
    </recommendedName>
</protein>
<sequence length="2688" mass="315623">MMQPLQLEDPFSEEIQVDDEEIRRIINTFNIEELRKHLKHNNFQFWNNIKHADHLMEVMEQHLAQVVTELQTNPKYDCFELLEFLLEFLLELTNIPRLSKNRLIPGSENLLKIIEYTEDLRTYDVISQILLLCFTDIIKRNNEILPRILYLWKIFYYHINFLGSQKVNLIDYYYQDPKYREFCQEPIESLQFDVEYFEPTKLDESYEDLQKNFIHSKKLEGQLQKKIISIVDDNSSSALTLSRNLLNLQNQPLSPLIEIVKFRILIQRGLQTDPKKTKSIIVGLHLKSLKFLEQRLIFSTSIFKTCYHQIIGKLEQTDNKNLFRLETIEPKTLTQVIVILSNYNNLARNEKNQEFLLKLVTDVLSMSHMEENEQIQGFPLKYNSQILSQQLAMDGKLTSCILLNFLRLSFRNEVFSQDVIQMLLRVLNIQDNKLMLLPEQFGDALQLFSCYCLKNPETLNQNFDDLLSIIVHSIKQGQNLQKPSQQGYVQISDTEADSITKRCLKILSSHFEFNQIQQTNVFRTNQAINIDTMLSNKILNSNILDSFAEKFSQEVQFTDTAQLVLSFISCLTRVAPDKTERIIDSKTPVMLNDIIQRIRIEELDLKKTIQILDFYLNICLQEKGFLLFSNSAVKLISDLLQYHLVVQDNLSKSWLQNLGYRIRQIINSNNRMKIQLIEPIQQIYQQALEQLNNRIKNLKFDQEGKTEFKKIVQKKNAIISFNKDIRLQSNGIIDVIKNFFKIPSFNIFYSSIDTPTRIIETVLQIIESWEADLGQKLDNAQLQYLNEQQFFDQFSPQNLTIVGCYSEIFHCLSAITFQEIRTTATELRCKLLEKLCPLFGLVIVTKDSEQLKKAQGQFSDIGILIGLFQDLTRIETNIYLEPIGKFFEKLSQYLVSYPNATTQQLILISTLLQIIGPPFRTKLQILLIDSSFKNNLLNTLKNYNGNDQQNSKITKELDLYFEQVFQYLYNLPRSKQDLVSILPKIIQDISSLYQIIIDSDQENLIKIIGFLTTKIGSILNLESKKNSELIKLVEEMGYSRQLILEAFNINSNFTNQTILVNFLEENRNLLEQRIQQGQQQEDFNLEMIEAQKESLKIYIKTNILRFSASQVGFLDFPELEFDQTLLFKYLQQTAYQQFNLKLYFQGVEFENTITPPPWSIVVILKLLSQQKHFTEQQDLIAIEMIKILDKLLQQPEICKHGIQAINFTLSILTKLINNNQEVISLLLNGIKKILDLQVQVEFTVVSCINALIKVFSKNRQSINQFIQEFEGLELLYKLKGKQLNHTTIFGRLGIGILSDQITLRAQIEAKIKKIIFDQENNQEIKKSYQTTNGLYFQNENAYPICLKPIQHNIQANKQWKIKKNNPKLLELQNDVLFKEEVKEVMNLLFIESEEEQCYILKNGIELDTLNSINQNEDSITQFNFKHTKETQIFFKFLVQKLIQSYFDTNTQHQFNWKAILEVLLFLIQKFPILLPVLLRINCSQYLQQYKHNIGYELQELPTQISFLSMITRFIQPSHNFLFYICLDNLILFRKSNNIIVPFANEIRRLIIKQLFSEISIAIKTCDEKLKNLTLLLGILLQIKSVAKICIKNINEPQESFNFVNLYIEGIKKYDLQQYFIYKDQIYFILTILNLLYNVATYFLLEQNEPKLTYQHQQNMMNNDNQQGRKIIGEMRLKEIQSQLFSFNQKYLFDQRNPYKISKLYLQQWPLFTEENFSPQTQTLKELTQNEQLNLIQNNLESREITAVDLEHEENQFINQIGQEANQETYKSLENKQVLDDFVNAFINNQIQVNIQFTVIFQQLRLPRQFQHYLQRLRGFLVQDSTEVSQIQQRVELVDDIIRLRFNMRQENNTTIQVIGRQSQNHLFQENIFNQQNNDNLELINENFERNAYYNNADIVFNDENLDEDNIGDQFQQQEQQNEVQQTNQNMTLENVNCILDIRRYTLKNLGKLDDQLIQFLMKFLCIKDVEANLNGVLNFLKTLVPKMNITNLIINNLIQILKQLNESVQDCKQGLELVKKRVLEVMVDLQNLQKCQLSTNTFKELISSIELFQGQQLNLLIQFMGNQEQISIPELSEYQINALFNNMLKEKDLEFSNNYVQLISKLLGVSQNRKHFFKLMEDVVENSTDYYQIQLENRNTSDSCFYKIYEVEKIFQLLQIAYKQGPEEQSSCEKFLNSLKLEKLMKLAEQVISRIPKEQVQKYYPAISPIFSILVISNQILNPNNPEQLLFLTKLASMEMSNSLSGSLEIGVVDFESFSREICRQGKTFINYIIKQKLRQMKGQILRRQQPSRNTHDFEFQNIYVDYFFLNHSKCIDFENKKLYFQFKLTSRQRKRLSVRRNHIFEDSYNKIKSCDPQLLTNITVIFEGEQGIDVGGLSKEWMQLLMKEIVDPNNKLFIPTSNNLFCQINRESYQDPDYLNKFKFIGRIFAIAITNGLKVFGRFPISFFKHIIGQKLSIFDISYHDEGLYQQFYSLYYSKSNTGFEQYFLYTIVNNGRPEDLELKQGGEEILVTQENKKEFIKLYCDQIMAKNTENQMKAFLEGFYSVIPRQYISIFDSTQLEQLLCGQNYIDVDDLINNLQYIDFAPQNEAIKWLQNTLRSFSQDLLAKFLKFVTSLPLAPIGGFQNSERKIQISKFQCDFNMTDQVLPVGHTCLNQLELPPYSQEQILAAKLELAITEGSDEFTLA</sequence>
<dbReference type="PANTHER" id="PTHR11254">
    <property type="entry name" value="HECT DOMAIN UBIQUITIN-PROTEIN LIGASE"/>
    <property type="match status" value="1"/>
</dbReference>
<dbReference type="GO" id="GO:0006511">
    <property type="term" value="P:ubiquitin-dependent protein catabolic process"/>
    <property type="evidence" value="ECO:0007669"/>
    <property type="project" value="TreeGrafter"/>
</dbReference>
<reference evidence="4" key="1">
    <citation type="submission" date="2021-01" db="EMBL/GenBank/DDBJ databases">
        <authorList>
            <consortium name="Genoscope - CEA"/>
            <person name="William W."/>
        </authorList>
    </citation>
    <scope>NUCLEOTIDE SEQUENCE</scope>
</reference>
<organism evidence="4 5">
    <name type="scientific">Paramecium octaurelia</name>
    <dbReference type="NCBI Taxonomy" id="43137"/>
    <lineage>
        <taxon>Eukaryota</taxon>
        <taxon>Sar</taxon>
        <taxon>Alveolata</taxon>
        <taxon>Ciliophora</taxon>
        <taxon>Intramacronucleata</taxon>
        <taxon>Oligohymenophorea</taxon>
        <taxon>Peniculida</taxon>
        <taxon>Parameciidae</taxon>
        <taxon>Paramecium</taxon>
    </lineage>
</organism>
<feature type="active site" description="Glycyl thioester intermediate" evidence="2">
    <location>
        <position position="2655"/>
    </location>
</feature>
<proteinExistence type="predicted"/>
<dbReference type="PANTHER" id="PTHR11254:SF67">
    <property type="entry name" value="E3 UBIQUITIN-PROTEIN LIGASE HUWE1"/>
    <property type="match status" value="1"/>
</dbReference>
<evidence type="ECO:0000256" key="1">
    <source>
        <dbReference type="ARBA" id="ARBA00022679"/>
    </source>
</evidence>
<dbReference type="EMBL" id="CAJJDP010000133">
    <property type="protein sequence ID" value="CAD8204168.1"/>
    <property type="molecule type" value="Genomic_DNA"/>
</dbReference>
<dbReference type="GO" id="GO:0000209">
    <property type="term" value="P:protein polyubiquitination"/>
    <property type="evidence" value="ECO:0007669"/>
    <property type="project" value="TreeGrafter"/>
</dbReference>
<dbReference type="FunFam" id="3.30.2160.10:FF:000024">
    <property type="entry name" value="Uncharacterized protein"/>
    <property type="match status" value="1"/>
</dbReference>
<dbReference type="SMART" id="SM00119">
    <property type="entry name" value="HECTc"/>
    <property type="match status" value="1"/>
</dbReference>
<evidence type="ECO:0000313" key="5">
    <source>
        <dbReference type="Proteomes" id="UP000683925"/>
    </source>
</evidence>
<keyword evidence="2" id="KW-0833">Ubl conjugation pathway</keyword>
<dbReference type="InterPro" id="IPR000569">
    <property type="entry name" value="HECT_dom"/>
</dbReference>
<keyword evidence="1" id="KW-0808">Transferase</keyword>
<dbReference type="PROSITE" id="PS50237">
    <property type="entry name" value="HECT"/>
    <property type="match status" value="1"/>
</dbReference>
<gene>
    <name evidence="4" type="ORF">POCTA_138.1.T1320006</name>
</gene>
<dbReference type="OrthoDB" id="409931at2759"/>